<evidence type="ECO:0000313" key="1">
    <source>
        <dbReference type="EMBL" id="CAF4406224.1"/>
    </source>
</evidence>
<comment type="caution">
    <text evidence="1">The sequence shown here is derived from an EMBL/GenBank/DDBJ whole genome shotgun (WGS) entry which is preliminary data.</text>
</comment>
<accession>A0A820PFX4</accession>
<evidence type="ECO:0000313" key="2">
    <source>
        <dbReference type="Proteomes" id="UP000663844"/>
    </source>
</evidence>
<gene>
    <name evidence="1" type="ORF">OXD698_LOCUS51754</name>
</gene>
<feature type="non-terminal residue" evidence="1">
    <location>
        <position position="68"/>
    </location>
</feature>
<proteinExistence type="predicted"/>
<dbReference type="AlphaFoldDB" id="A0A820PFX4"/>
<dbReference type="Proteomes" id="UP000663844">
    <property type="component" value="Unassembled WGS sequence"/>
</dbReference>
<organism evidence="1 2">
    <name type="scientific">Adineta steineri</name>
    <dbReference type="NCBI Taxonomy" id="433720"/>
    <lineage>
        <taxon>Eukaryota</taxon>
        <taxon>Metazoa</taxon>
        <taxon>Spiralia</taxon>
        <taxon>Gnathifera</taxon>
        <taxon>Rotifera</taxon>
        <taxon>Eurotatoria</taxon>
        <taxon>Bdelloidea</taxon>
        <taxon>Adinetida</taxon>
        <taxon>Adinetidae</taxon>
        <taxon>Adineta</taxon>
    </lineage>
</organism>
<sequence length="68" mass="8150">ILIRLYGSLSYIIPQWPTSFHIDRSVMNIISLIQQQIDLKKTSFEQLLTQVYIYYNEKIKPKILEFDT</sequence>
<feature type="non-terminal residue" evidence="1">
    <location>
        <position position="1"/>
    </location>
</feature>
<reference evidence="1" key="1">
    <citation type="submission" date="2021-02" db="EMBL/GenBank/DDBJ databases">
        <authorList>
            <person name="Nowell W R."/>
        </authorList>
    </citation>
    <scope>NUCLEOTIDE SEQUENCE</scope>
</reference>
<dbReference type="EMBL" id="CAJOAZ010027009">
    <property type="protein sequence ID" value="CAF4406224.1"/>
    <property type="molecule type" value="Genomic_DNA"/>
</dbReference>
<protein>
    <submittedName>
        <fullName evidence="1">Uncharacterized protein</fullName>
    </submittedName>
</protein>
<name>A0A820PFX4_9BILA</name>